<feature type="region of interest" description="Disordered" evidence="1">
    <location>
        <begin position="608"/>
        <end position="648"/>
    </location>
</feature>
<dbReference type="Pfam" id="PF00069">
    <property type="entry name" value="Pkinase"/>
    <property type="match status" value="1"/>
</dbReference>
<name>A0A9N9YW38_9HYPO</name>
<dbReference type="InterPro" id="IPR000719">
    <property type="entry name" value="Prot_kinase_dom"/>
</dbReference>
<organism evidence="3 4">
    <name type="scientific">Clonostachys rhizophaga</name>
    <dbReference type="NCBI Taxonomy" id="160324"/>
    <lineage>
        <taxon>Eukaryota</taxon>
        <taxon>Fungi</taxon>
        <taxon>Dikarya</taxon>
        <taxon>Ascomycota</taxon>
        <taxon>Pezizomycotina</taxon>
        <taxon>Sordariomycetes</taxon>
        <taxon>Hypocreomycetidae</taxon>
        <taxon>Hypocreales</taxon>
        <taxon>Bionectriaceae</taxon>
        <taxon>Clonostachys</taxon>
    </lineage>
</organism>
<dbReference type="AlphaFoldDB" id="A0A9N9YW38"/>
<gene>
    <name evidence="3" type="ORF">CRHIZ90672A_00005866</name>
</gene>
<dbReference type="InterPro" id="IPR011009">
    <property type="entry name" value="Kinase-like_dom_sf"/>
</dbReference>
<keyword evidence="4" id="KW-1185">Reference proteome</keyword>
<dbReference type="PROSITE" id="PS50011">
    <property type="entry name" value="PROTEIN_KINASE_DOM"/>
    <property type="match status" value="1"/>
</dbReference>
<dbReference type="EMBL" id="CABFNQ020000762">
    <property type="protein sequence ID" value="CAH0040273.1"/>
    <property type="molecule type" value="Genomic_DNA"/>
</dbReference>
<reference evidence="3" key="1">
    <citation type="submission" date="2021-10" db="EMBL/GenBank/DDBJ databases">
        <authorList>
            <person name="Piombo E."/>
        </authorList>
    </citation>
    <scope>NUCLEOTIDE SEQUENCE</scope>
</reference>
<evidence type="ECO:0000313" key="3">
    <source>
        <dbReference type="EMBL" id="CAH0040273.1"/>
    </source>
</evidence>
<evidence type="ECO:0000313" key="4">
    <source>
        <dbReference type="Proteomes" id="UP000696573"/>
    </source>
</evidence>
<feature type="region of interest" description="Disordered" evidence="1">
    <location>
        <begin position="1"/>
        <end position="22"/>
    </location>
</feature>
<evidence type="ECO:0000256" key="1">
    <source>
        <dbReference type="SAM" id="MobiDB-lite"/>
    </source>
</evidence>
<evidence type="ECO:0000259" key="2">
    <source>
        <dbReference type="PROSITE" id="PS50011"/>
    </source>
</evidence>
<comment type="caution">
    <text evidence="3">The sequence shown here is derived from an EMBL/GenBank/DDBJ whole genome shotgun (WGS) entry which is preliminary data.</text>
</comment>
<dbReference type="GO" id="GO:0004674">
    <property type="term" value="F:protein serine/threonine kinase activity"/>
    <property type="evidence" value="ECO:0007669"/>
    <property type="project" value="TreeGrafter"/>
</dbReference>
<protein>
    <recommendedName>
        <fullName evidence="2">Protein kinase domain-containing protein</fullName>
    </recommendedName>
</protein>
<dbReference type="GO" id="GO:0005524">
    <property type="term" value="F:ATP binding"/>
    <property type="evidence" value="ECO:0007669"/>
    <property type="project" value="InterPro"/>
</dbReference>
<dbReference type="PANTHER" id="PTHR24359:SF37">
    <property type="entry name" value="PROTEIN KINASE DOMAIN-CONTAINING PROTEIN"/>
    <property type="match status" value="1"/>
</dbReference>
<dbReference type="PANTHER" id="PTHR24359">
    <property type="entry name" value="SERINE/THREONINE-PROTEIN KINASE SBK1"/>
    <property type="match status" value="1"/>
</dbReference>
<accession>A0A9N9YW38</accession>
<proteinExistence type="predicted"/>
<dbReference type="SUPFAM" id="SSF56112">
    <property type="entry name" value="Protein kinase-like (PK-like)"/>
    <property type="match status" value="1"/>
</dbReference>
<dbReference type="Gene3D" id="1.10.510.10">
    <property type="entry name" value="Transferase(Phosphotransferase) domain 1"/>
    <property type="match status" value="1"/>
</dbReference>
<feature type="domain" description="Protein kinase" evidence="2">
    <location>
        <begin position="251"/>
        <end position="597"/>
    </location>
</feature>
<sequence length="648" mass="74576">MAPGAIGGSSSSNDPHVRKRAFGLDNPDRVERILDHGQKLCQYDNTKARKIKFLEDVPDLEDFLSTLEEELGNSMKKYFLDSNRYYVQRSDFERILTPEKVLQVVNKLPCYKSKTRDERRKLAEQICFGSKSNPPCIKVFGALLMSDQIQDIEIHRADGLCDHCLPLIFSEEGFRLSCDRHNKEHAGFNKKRSKFRKRFNDAARALVAPYIKWEDGKHFHYVIRDGSCLPIYDHKKIDKNDEGVQAVLDATNGAANGGYGGFSEVYRVKISECHYNHSDTKGRHHRGYFALKKLTPRYTERESFNLELSTLIYSADQKGNKDHLIKLLATFEEHNSAQGHDRPTYYLLFDWAEGDLARYWKANERFVGDPNHCVWMSDQFCGLAEGLQIIHNDREENVKFLPADVSDPNVYGRHGDIKPGNILYFETGKSEAPEKSLVLADFGLGRLQTKYSRSKQDPRSLARTETYRSPEFDLPPPKGFVSPASDIFSLGCVFLEYISWYILGTKAVLEDFTNTRMAHDIYGFDVDIFFNVTTEPNGDQDAELKPSVKEWIQKLKNHRFCNDYINQMLDIIQEHMLDPNPKTRWRSMQLVKQLQTIKITCQRVPSFYTKNSNSSKSSHANTARNDPRNKEKPGSLTAYYQSKRGYRG</sequence>
<dbReference type="Proteomes" id="UP000696573">
    <property type="component" value="Unassembled WGS sequence"/>
</dbReference>
<dbReference type="SMART" id="SM00220">
    <property type="entry name" value="S_TKc"/>
    <property type="match status" value="1"/>
</dbReference>
<dbReference type="OrthoDB" id="4062651at2759"/>